<evidence type="ECO:0000256" key="4">
    <source>
        <dbReference type="SAM" id="MobiDB-lite"/>
    </source>
</evidence>
<evidence type="ECO:0000259" key="5">
    <source>
        <dbReference type="PROSITE" id="PS51366"/>
    </source>
</evidence>
<dbReference type="SMART" id="SM00544">
    <property type="entry name" value="MA3"/>
    <property type="match status" value="1"/>
</dbReference>
<evidence type="ECO:0000256" key="3">
    <source>
        <dbReference type="ARBA" id="ARBA00023242"/>
    </source>
</evidence>
<dbReference type="SMART" id="SM00543">
    <property type="entry name" value="MIF4G"/>
    <property type="match status" value="1"/>
</dbReference>
<dbReference type="InterPro" id="IPR016024">
    <property type="entry name" value="ARM-type_fold"/>
</dbReference>
<dbReference type="GO" id="GO:0003723">
    <property type="term" value="F:RNA binding"/>
    <property type="evidence" value="ECO:0007669"/>
    <property type="project" value="InterPro"/>
</dbReference>
<dbReference type="SUPFAM" id="SSF48371">
    <property type="entry name" value="ARM repeat"/>
    <property type="match status" value="1"/>
</dbReference>
<keyword evidence="3" id="KW-0539">Nucleus</keyword>
<dbReference type="HOGENOM" id="CLU_006786_2_1_1"/>
<dbReference type="EMBL" id="KN846997">
    <property type="protein sequence ID" value="KIW88826.1"/>
    <property type="molecule type" value="Genomic_DNA"/>
</dbReference>
<organism evidence="6 7">
    <name type="scientific">Cladophialophora bantiana (strain ATCC 10958 / CBS 173.52 / CDC B-1940 / NIH 8579)</name>
    <name type="common">Xylohypha bantiana</name>
    <dbReference type="NCBI Taxonomy" id="1442370"/>
    <lineage>
        <taxon>Eukaryota</taxon>
        <taxon>Fungi</taxon>
        <taxon>Dikarya</taxon>
        <taxon>Ascomycota</taxon>
        <taxon>Pezizomycotina</taxon>
        <taxon>Eurotiomycetes</taxon>
        <taxon>Chaetothyriomycetidae</taxon>
        <taxon>Chaetothyriales</taxon>
        <taxon>Herpotrichiellaceae</taxon>
        <taxon>Cladophialophora</taxon>
    </lineage>
</organism>
<proteinExistence type="inferred from homology"/>
<evidence type="ECO:0000313" key="6">
    <source>
        <dbReference type="EMBL" id="KIW88826.1"/>
    </source>
</evidence>
<feature type="region of interest" description="Disordered" evidence="4">
    <location>
        <begin position="180"/>
        <end position="311"/>
    </location>
</feature>
<feature type="compositionally biased region" description="Basic and acidic residues" evidence="4">
    <location>
        <begin position="98"/>
        <end position="111"/>
    </location>
</feature>
<dbReference type="PROSITE" id="PS51366">
    <property type="entry name" value="MI"/>
    <property type="match status" value="1"/>
</dbReference>
<feature type="domain" description="MI" evidence="5">
    <location>
        <begin position="633"/>
        <end position="767"/>
    </location>
</feature>
<dbReference type="Proteomes" id="UP000053789">
    <property type="component" value="Unassembled WGS sequence"/>
</dbReference>
<dbReference type="InterPro" id="IPR050781">
    <property type="entry name" value="CWC22_splicing_factor"/>
</dbReference>
<comment type="similarity">
    <text evidence="2">Belongs to the CWC22 family.</text>
</comment>
<comment type="subcellular location">
    <subcellularLocation>
        <location evidence="1">Nucleus</location>
        <location evidence="1">Nucleolus</location>
    </subcellularLocation>
</comment>
<feature type="compositionally biased region" description="Basic and acidic residues" evidence="4">
    <location>
        <begin position="191"/>
        <end position="211"/>
    </location>
</feature>
<dbReference type="GO" id="GO:0005730">
    <property type="term" value="C:nucleolus"/>
    <property type="evidence" value="ECO:0007669"/>
    <property type="project" value="UniProtKB-SubCell"/>
</dbReference>
<keyword evidence="7" id="KW-1185">Reference proteome</keyword>
<name>A0A0D2EFH4_CLAB1</name>
<feature type="region of interest" description="Disordered" evidence="4">
    <location>
        <begin position="1"/>
        <end position="158"/>
    </location>
</feature>
<dbReference type="GeneID" id="27703238"/>
<evidence type="ECO:0000313" key="7">
    <source>
        <dbReference type="Proteomes" id="UP000053789"/>
    </source>
</evidence>
<feature type="compositionally biased region" description="Acidic residues" evidence="4">
    <location>
        <begin position="218"/>
        <end position="241"/>
    </location>
</feature>
<dbReference type="Gene3D" id="1.25.40.180">
    <property type="match status" value="1"/>
</dbReference>
<dbReference type="PANTHER" id="PTHR18034">
    <property type="entry name" value="CELL CYCLE CONTROL PROTEIN CWF22-RELATED"/>
    <property type="match status" value="1"/>
</dbReference>
<gene>
    <name evidence="6" type="ORF">Z519_10310</name>
</gene>
<dbReference type="VEuPathDB" id="FungiDB:Z519_10310"/>
<dbReference type="Pfam" id="PF02847">
    <property type="entry name" value="MA3"/>
    <property type="match status" value="1"/>
</dbReference>
<feature type="compositionally biased region" description="Acidic residues" evidence="4">
    <location>
        <begin position="254"/>
        <end position="283"/>
    </location>
</feature>
<dbReference type="AlphaFoldDB" id="A0A0D2EFH4"/>
<reference evidence="6" key="1">
    <citation type="submission" date="2015-01" db="EMBL/GenBank/DDBJ databases">
        <title>The Genome Sequence of Cladophialophora bantiana CBS 173.52.</title>
        <authorList>
            <consortium name="The Broad Institute Genomics Platform"/>
            <person name="Cuomo C."/>
            <person name="de Hoog S."/>
            <person name="Gorbushina A."/>
            <person name="Stielow B."/>
            <person name="Teixiera M."/>
            <person name="Abouelleil A."/>
            <person name="Chapman S.B."/>
            <person name="Priest M."/>
            <person name="Young S.K."/>
            <person name="Wortman J."/>
            <person name="Nusbaum C."/>
            <person name="Birren B."/>
        </authorList>
    </citation>
    <scope>NUCLEOTIDE SEQUENCE [LARGE SCALE GENOMIC DNA]</scope>
    <source>
        <strain evidence="6">CBS 173.52</strain>
    </source>
</reference>
<dbReference type="RefSeq" id="XP_016615495.1">
    <property type="nucleotide sequence ID" value="XM_016768027.1"/>
</dbReference>
<protein>
    <recommendedName>
        <fullName evidence="5">MI domain-containing protein</fullName>
    </recommendedName>
</protein>
<feature type="compositionally biased region" description="Acidic residues" evidence="4">
    <location>
        <begin position="74"/>
        <end position="87"/>
    </location>
</feature>
<dbReference type="GO" id="GO:0042274">
    <property type="term" value="P:ribosomal small subunit biogenesis"/>
    <property type="evidence" value="ECO:0007669"/>
    <property type="project" value="TreeGrafter"/>
</dbReference>
<feature type="compositionally biased region" description="Basic and acidic residues" evidence="4">
    <location>
        <begin position="43"/>
        <end position="57"/>
    </location>
</feature>
<evidence type="ECO:0000256" key="1">
    <source>
        <dbReference type="ARBA" id="ARBA00004604"/>
    </source>
</evidence>
<sequence>MSRQNPRARNGIKLPFALEKELGLEGSRPSAGGGRRHHGSVQSRKELRKTQRQERRQNIRGAGTRRRHPIIEQELSDGDVDGDDSDDPNLAPITLKQEAVKPKARDAEPKKLKSILKKSRTPSSSPSETSSRSSSRSSSPGLVLDANSQAFKERAAQDDAEIAALERKLGLKKRKVPKSFVDDGLDELLEGLDREDLGVKRKSEGEGWLDSKRRKPDIEEDGSDEDESGFDRESDDDDEFDEVLRESDDLLHEDLEEGSDEEQSDVDLEPESDDSFEGFESEQELSKVPSKRVRENPYMPPVSQTPAGKYIPPSLRKAQNSESASLERLKRQVQGLLNKLSEANLVSILGELEKLYQSNPRQDVTSVLIDFVLNLFCNKSALQNTFVILHAAYATAVYKVIGVDFGAELLSQLVDRLDQYRSDAAGGKEALNLISLLSNLFTFHLISSTIVFDYIRLLLERLSEDNTELLLRLVRDCGHQLRQDDPSSLKAIVQTMQKEAARMNSAGEQMSVRTKFMIETITDLKNNKMKAATNNAGLASEHITLMRKVLGSLNNNRTVRASEPLRITREDIKNSDRKGKWWLVGASWKGHDPATAPAEGAIDTSIPTTSLGLDDDDSVDLLALSRHYGMNTDIRRAIFVALLSAADYQDAHLRLLKLRLKRTQEQEIPKVLLRCSAGENPYNHYYTLVARKLCLEKKMRKSFQFALWDFFRRMGEHPPRADDAEEDFASEEDDEVEMTEIANLARLYAFLILDGAETLGVLKVLELAYVKERTAMFVELLLIIIMTEAKDKPDALTKAFERAAETPQIVKRLQFFIKQNVRNSDLVGKRDRDAVKRGCRIALETLRILEMVNEEIDV</sequence>
<dbReference type="InterPro" id="IPR003891">
    <property type="entry name" value="Initiation_fac_eIF4g_MI"/>
</dbReference>
<dbReference type="PANTHER" id="PTHR18034:SF4">
    <property type="entry name" value="NUCLEOLAR MIF4G DOMAIN-CONTAINING PROTEIN 1"/>
    <property type="match status" value="1"/>
</dbReference>
<dbReference type="Pfam" id="PF02854">
    <property type="entry name" value="MIF4G"/>
    <property type="match status" value="1"/>
</dbReference>
<accession>A0A0D2EFH4</accession>
<evidence type="ECO:0000256" key="2">
    <source>
        <dbReference type="ARBA" id="ARBA00006856"/>
    </source>
</evidence>
<feature type="compositionally biased region" description="Basic and acidic residues" evidence="4">
    <location>
        <begin position="242"/>
        <end position="253"/>
    </location>
</feature>
<dbReference type="InterPro" id="IPR003890">
    <property type="entry name" value="MIF4G-like_typ-3"/>
</dbReference>
<feature type="compositionally biased region" description="Low complexity" evidence="4">
    <location>
        <begin position="121"/>
        <end position="140"/>
    </location>
</feature>
<dbReference type="OrthoDB" id="361797at2759"/>